<protein>
    <submittedName>
        <fullName evidence="3">Uncharacterized protein</fullName>
    </submittedName>
</protein>
<comment type="caution">
    <text evidence="3">The sequence shown here is derived from an EMBL/GenBank/DDBJ whole genome shotgun (WGS) entry which is preliminary data.</text>
</comment>
<reference evidence="3 4" key="1">
    <citation type="journal article" date="2013" name="PLoS Genet.">
        <title>Genomic mechanisms accounting for the adaptation to parasitism in nematode-trapping fungi.</title>
        <authorList>
            <person name="Meerupati T."/>
            <person name="Andersson K.M."/>
            <person name="Friman E."/>
            <person name="Kumar D."/>
            <person name="Tunlid A."/>
            <person name="Ahren D."/>
        </authorList>
    </citation>
    <scope>NUCLEOTIDE SEQUENCE [LARGE SCALE GENOMIC DNA]</scope>
    <source>
        <strain evidence="3 4">CBS 200.50</strain>
    </source>
</reference>
<feature type="compositionally biased region" description="Polar residues" evidence="2">
    <location>
        <begin position="523"/>
        <end position="535"/>
    </location>
</feature>
<feature type="coiled-coil region" evidence="1">
    <location>
        <begin position="122"/>
        <end position="170"/>
    </location>
</feature>
<evidence type="ECO:0000313" key="4">
    <source>
        <dbReference type="Proteomes" id="UP000015100"/>
    </source>
</evidence>
<name>S8AL74_DACHA</name>
<accession>S8AL74</accession>
<feature type="region of interest" description="Disordered" evidence="2">
    <location>
        <begin position="477"/>
        <end position="509"/>
    </location>
</feature>
<keyword evidence="1" id="KW-0175">Coiled coil</keyword>
<dbReference type="EMBL" id="AQGS01000071">
    <property type="protein sequence ID" value="EPS43669.1"/>
    <property type="molecule type" value="Genomic_DNA"/>
</dbReference>
<dbReference type="OrthoDB" id="5428871at2759"/>
<gene>
    <name evidence="3" type="ORF">H072_2444</name>
</gene>
<organism evidence="3 4">
    <name type="scientific">Dactylellina haptotyla (strain CBS 200.50)</name>
    <name type="common">Nematode-trapping fungus</name>
    <name type="synonym">Monacrosporium haptotylum</name>
    <dbReference type="NCBI Taxonomy" id="1284197"/>
    <lineage>
        <taxon>Eukaryota</taxon>
        <taxon>Fungi</taxon>
        <taxon>Dikarya</taxon>
        <taxon>Ascomycota</taxon>
        <taxon>Pezizomycotina</taxon>
        <taxon>Orbiliomycetes</taxon>
        <taxon>Orbiliales</taxon>
        <taxon>Orbiliaceae</taxon>
        <taxon>Dactylellina</taxon>
    </lineage>
</organism>
<evidence type="ECO:0000256" key="1">
    <source>
        <dbReference type="SAM" id="Coils"/>
    </source>
</evidence>
<feature type="region of interest" description="Disordered" evidence="2">
    <location>
        <begin position="516"/>
        <end position="535"/>
    </location>
</feature>
<dbReference type="Proteomes" id="UP000015100">
    <property type="component" value="Unassembled WGS sequence"/>
</dbReference>
<keyword evidence="4" id="KW-1185">Reference proteome</keyword>
<proteinExistence type="predicted"/>
<sequence>MEDKGIIMEDLNLPAQCHLQVASDQTEMTALAAQSQQVGRQKQRCGPSGSKLANRITIPLDEHNQILHNFKNEAYGEMAMLREEIDIIRKQRNAADASLAQFISAQASSHPISTLDTDNNVTDQLQQAVEDKKYEIEALKQSNKALQTAMNRFKQKVKILEDREHDLNAQLEITAELRHLQAKEYEATKKGPILLDEDAQKSIEEIFGQKIRTWARLAFRGMSKYTLISTLLSIRPNNFIPEEIFAIQMTSTVALIGPVAFFETLIASAVSKFFFGDPYFLSKRDLHKSLTLIQQTGGVVNIELSCNWKSKTVELLETIARKYTNPTENSENPIEVVKVEEFIENLNGYAGLIEFLRECANLAIDWHKRPMDFMIVGQEYVGKAWNHTQQGEFCTIFKGTGDDSDGKYTDQKIIAIINPGFVKLTDSYGRKLPKPIVWSKALVALAEQRDIDVLETKNAPQDDIEMIYDSVPTYEVQVPGTPETKPEIPARPQKSYNSSPEYSGFSNAASDQFAASPVERVDLTTSPTTQSSTYKTKIHPTNWFGVKNRH</sequence>
<reference evidence="4" key="2">
    <citation type="submission" date="2013-04" db="EMBL/GenBank/DDBJ databases">
        <title>Genomic mechanisms accounting for the adaptation to parasitism in nematode-trapping fungi.</title>
        <authorList>
            <person name="Ahren D.G."/>
        </authorList>
    </citation>
    <scope>NUCLEOTIDE SEQUENCE [LARGE SCALE GENOMIC DNA]</scope>
    <source>
        <strain evidence="4">CBS 200.50</strain>
    </source>
</reference>
<dbReference type="AlphaFoldDB" id="S8AL74"/>
<evidence type="ECO:0000256" key="2">
    <source>
        <dbReference type="SAM" id="MobiDB-lite"/>
    </source>
</evidence>
<dbReference type="HOGENOM" id="CLU_495228_0_0_1"/>
<feature type="compositionally biased region" description="Polar residues" evidence="2">
    <location>
        <begin position="494"/>
        <end position="509"/>
    </location>
</feature>
<evidence type="ECO:0000313" key="3">
    <source>
        <dbReference type="EMBL" id="EPS43669.1"/>
    </source>
</evidence>